<evidence type="ECO:0000256" key="4">
    <source>
        <dbReference type="ARBA" id="ARBA00023136"/>
    </source>
</evidence>
<evidence type="ECO:0000313" key="8">
    <source>
        <dbReference type="Proteomes" id="UP000005238"/>
    </source>
</evidence>
<reference evidence="8" key="1">
    <citation type="journal article" date="2006" name="Science">
        <title>Phytophthora genome sequences uncover evolutionary origins and mechanisms of pathogenesis.</title>
        <authorList>
            <person name="Tyler B.M."/>
            <person name="Tripathy S."/>
            <person name="Zhang X."/>
            <person name="Dehal P."/>
            <person name="Jiang R.H."/>
            <person name="Aerts A."/>
            <person name="Arredondo F.D."/>
            <person name="Baxter L."/>
            <person name="Bensasson D."/>
            <person name="Beynon J.L."/>
            <person name="Chapman J."/>
            <person name="Damasceno C.M."/>
            <person name="Dorrance A.E."/>
            <person name="Dou D."/>
            <person name="Dickerman A.W."/>
            <person name="Dubchak I.L."/>
            <person name="Garbelotto M."/>
            <person name="Gijzen M."/>
            <person name="Gordon S.G."/>
            <person name="Govers F."/>
            <person name="Grunwald N.J."/>
            <person name="Huang W."/>
            <person name="Ivors K.L."/>
            <person name="Jones R.W."/>
            <person name="Kamoun S."/>
            <person name="Krampis K."/>
            <person name="Lamour K.H."/>
            <person name="Lee M.K."/>
            <person name="McDonald W.H."/>
            <person name="Medina M."/>
            <person name="Meijer H.J."/>
            <person name="Nordberg E.K."/>
            <person name="Maclean D.J."/>
            <person name="Ospina-Giraldo M.D."/>
            <person name="Morris P.F."/>
            <person name="Phuntumart V."/>
            <person name="Putnam N.H."/>
            <person name="Rash S."/>
            <person name="Rose J.K."/>
            <person name="Sakihama Y."/>
            <person name="Salamov A.A."/>
            <person name="Savidor A."/>
            <person name="Scheuring C.F."/>
            <person name="Smith B.M."/>
            <person name="Sobral B.W."/>
            <person name="Terry A."/>
            <person name="Torto-Alalibo T.A."/>
            <person name="Win J."/>
            <person name="Xu Z."/>
            <person name="Zhang H."/>
            <person name="Grigoriev I.V."/>
            <person name="Rokhsar D.S."/>
            <person name="Boore J.L."/>
        </authorList>
    </citation>
    <scope>NUCLEOTIDE SEQUENCE [LARGE SCALE GENOMIC DNA]</scope>
    <source>
        <strain evidence="8">Pr102</strain>
    </source>
</reference>
<name>H3HCU5_PHYRM</name>
<evidence type="ECO:0000256" key="3">
    <source>
        <dbReference type="ARBA" id="ARBA00022989"/>
    </source>
</evidence>
<accession>H3HCU5</accession>
<keyword evidence="4 5" id="KW-0472">Membrane</keyword>
<dbReference type="GO" id="GO:0005216">
    <property type="term" value="F:monoatomic ion channel activity"/>
    <property type="evidence" value="ECO:0007669"/>
    <property type="project" value="InterPro"/>
</dbReference>
<dbReference type="InParanoid" id="H3HCU5"/>
<dbReference type="SUPFAM" id="SSF81324">
    <property type="entry name" value="Voltage-gated potassium channels"/>
    <property type="match status" value="1"/>
</dbReference>
<reference evidence="7" key="2">
    <citation type="submission" date="2015-06" db="UniProtKB">
        <authorList>
            <consortium name="EnsemblProtists"/>
        </authorList>
    </citation>
    <scope>IDENTIFICATION</scope>
    <source>
        <strain evidence="7">Pr102</strain>
    </source>
</reference>
<dbReference type="GO" id="GO:0016020">
    <property type="term" value="C:membrane"/>
    <property type="evidence" value="ECO:0007669"/>
    <property type="project" value="UniProtKB-SubCell"/>
</dbReference>
<feature type="transmembrane region" description="Helical" evidence="5">
    <location>
        <begin position="6"/>
        <end position="27"/>
    </location>
</feature>
<keyword evidence="2 5" id="KW-0812">Transmembrane</keyword>
<dbReference type="EnsemblProtists" id="Phyra95519">
    <property type="protein sequence ID" value="Phyra95519"/>
    <property type="gene ID" value="Phyra95519"/>
</dbReference>
<evidence type="ECO:0000259" key="6">
    <source>
        <dbReference type="Pfam" id="PF00520"/>
    </source>
</evidence>
<dbReference type="AlphaFoldDB" id="H3HCU5"/>
<dbReference type="Pfam" id="PF00520">
    <property type="entry name" value="Ion_trans"/>
    <property type="match status" value="1"/>
</dbReference>
<feature type="domain" description="Ion transport" evidence="6">
    <location>
        <begin position="5"/>
        <end position="87"/>
    </location>
</feature>
<dbReference type="PANTHER" id="PTHR47823:SF9">
    <property type="entry name" value="CHROMOSOME UNDETERMINED SCAFFOLD_10, WHOLE GENOME SHOTGUN SEQUENCE"/>
    <property type="match status" value="1"/>
</dbReference>
<dbReference type="STRING" id="164328.H3HCU5"/>
<dbReference type="EMBL" id="DS566040">
    <property type="status" value="NOT_ANNOTATED_CDS"/>
    <property type="molecule type" value="Genomic_DNA"/>
</dbReference>
<dbReference type="eggNOG" id="KOG0498">
    <property type="taxonomic scope" value="Eukaryota"/>
</dbReference>
<comment type="subcellular location">
    <subcellularLocation>
        <location evidence="1">Membrane</location>
        <topology evidence="1">Multi-pass membrane protein</topology>
    </subcellularLocation>
</comment>
<keyword evidence="3 5" id="KW-1133">Transmembrane helix</keyword>
<keyword evidence="8" id="KW-1185">Reference proteome</keyword>
<evidence type="ECO:0000256" key="5">
    <source>
        <dbReference type="SAM" id="Phobius"/>
    </source>
</evidence>
<dbReference type="InterPro" id="IPR005821">
    <property type="entry name" value="Ion_trans_dom"/>
</dbReference>
<sequence length="179" mass="20544">NEKLAWDAVIMLVVLYSAIIVPVQVGFPEIQLGAVARTIAIISDVLFFVDVVHNFLVGYYPDDDENIVRDRRLIAKRYLASWFLPDLRHFVAKVEDALDLDAVLARLTRLIGQVLLVTHIFSCFWHLIGFTTEDEGHTWMIDADVRYKSVSERYVYSFYWVVATRIGTVKLQPVPENSV</sequence>
<evidence type="ECO:0000256" key="2">
    <source>
        <dbReference type="ARBA" id="ARBA00022692"/>
    </source>
</evidence>
<protein>
    <recommendedName>
        <fullName evidence="6">Ion transport domain-containing protein</fullName>
    </recommendedName>
</protein>
<dbReference type="HOGENOM" id="CLU_1507279_0_0_1"/>
<dbReference type="PANTHER" id="PTHR47823">
    <property type="entry name" value="ION_TRANS DOMAIN-CONTAINING PROTEIN"/>
    <property type="match status" value="1"/>
</dbReference>
<proteinExistence type="predicted"/>
<evidence type="ECO:0000256" key="1">
    <source>
        <dbReference type="ARBA" id="ARBA00004141"/>
    </source>
</evidence>
<evidence type="ECO:0000313" key="7">
    <source>
        <dbReference type="EnsemblProtists" id="Phyra95519"/>
    </source>
</evidence>
<dbReference type="Proteomes" id="UP000005238">
    <property type="component" value="Unassembled WGS sequence"/>
</dbReference>
<organism evidence="7 8">
    <name type="scientific">Phytophthora ramorum</name>
    <name type="common">Sudden oak death agent</name>
    <dbReference type="NCBI Taxonomy" id="164328"/>
    <lineage>
        <taxon>Eukaryota</taxon>
        <taxon>Sar</taxon>
        <taxon>Stramenopiles</taxon>
        <taxon>Oomycota</taxon>
        <taxon>Peronosporomycetes</taxon>
        <taxon>Peronosporales</taxon>
        <taxon>Peronosporaceae</taxon>
        <taxon>Phytophthora</taxon>
    </lineage>
</organism>